<protein>
    <submittedName>
        <fullName evidence="2">Cyclic nucleotide-binding domain containing protein, putative</fullName>
    </submittedName>
</protein>
<accession>A0A9W5TCI7</accession>
<comment type="caution">
    <text evidence="2">The sequence shown here is derived from an EMBL/GenBank/DDBJ whole genome shotgun (WGS) entry which is preliminary data.</text>
</comment>
<dbReference type="OrthoDB" id="417078at2759"/>
<evidence type="ECO:0000313" key="2">
    <source>
        <dbReference type="EMBL" id="GFE54846.1"/>
    </source>
</evidence>
<feature type="coiled-coil region" evidence="1">
    <location>
        <begin position="115"/>
        <end position="163"/>
    </location>
</feature>
<dbReference type="EMBL" id="BLIY01000017">
    <property type="protein sequence ID" value="GFE54846.1"/>
    <property type="molecule type" value="Genomic_DNA"/>
</dbReference>
<keyword evidence="3" id="KW-1185">Reference proteome</keyword>
<sequence length="250" mass="28417">MPPGSKCTCVAKLAQLHETVLYELHPCKDQVYETRISQLQGTIDKLQLKYDSSMVTYRNEDLRSELADIHSKIASDPFLSSKFHSVSSNSQGGSSRVHGLDLHPASTSTDLYRQLTLLEDRNRELEGRLSSEQAVSMSWKHRIQDLEQRLRSQLDDLVDTTRDVACLNDADCARLRSDKRDALSKEAFDLLKLARIRIDDDKNRIECCIARIAELEKELMEQRYRDSDTANQLVSNSVYGGLPSDSKEPQ</sequence>
<dbReference type="AlphaFoldDB" id="A0A9W5TCI7"/>
<organism evidence="2 3">
    <name type="scientific">Babesia ovis</name>
    <dbReference type="NCBI Taxonomy" id="5869"/>
    <lineage>
        <taxon>Eukaryota</taxon>
        <taxon>Sar</taxon>
        <taxon>Alveolata</taxon>
        <taxon>Apicomplexa</taxon>
        <taxon>Aconoidasida</taxon>
        <taxon>Piroplasmida</taxon>
        <taxon>Babesiidae</taxon>
        <taxon>Babesia</taxon>
    </lineage>
</organism>
<name>A0A9W5TCI7_BABOV</name>
<dbReference type="Proteomes" id="UP001057455">
    <property type="component" value="Unassembled WGS sequence"/>
</dbReference>
<evidence type="ECO:0000313" key="3">
    <source>
        <dbReference type="Proteomes" id="UP001057455"/>
    </source>
</evidence>
<gene>
    <name evidence="2" type="ORF">BaOVIS_022500</name>
</gene>
<evidence type="ECO:0000256" key="1">
    <source>
        <dbReference type="SAM" id="Coils"/>
    </source>
</evidence>
<proteinExistence type="predicted"/>
<reference evidence="2" key="1">
    <citation type="submission" date="2019-12" db="EMBL/GenBank/DDBJ databases">
        <title>Genome sequence of Babesia ovis.</title>
        <authorList>
            <person name="Yamagishi J."/>
            <person name="Sevinc F."/>
            <person name="Xuan X."/>
        </authorList>
    </citation>
    <scope>NUCLEOTIDE SEQUENCE</scope>
    <source>
        <strain evidence="2">Selcuk</strain>
    </source>
</reference>
<keyword evidence="1" id="KW-0175">Coiled coil</keyword>